<dbReference type="Proteomes" id="UP000798808">
    <property type="component" value="Unassembled WGS sequence"/>
</dbReference>
<keyword evidence="3" id="KW-0808">Transferase</keyword>
<evidence type="ECO:0000256" key="3">
    <source>
        <dbReference type="ARBA" id="ARBA00022679"/>
    </source>
</evidence>
<dbReference type="InterPro" id="IPR006638">
    <property type="entry name" value="Elp3/MiaA/NifB-like_rSAM"/>
</dbReference>
<name>A0ABW9RLE8_9BACT</name>
<dbReference type="InterPro" id="IPR023404">
    <property type="entry name" value="rSAM_horseshoe"/>
</dbReference>
<feature type="domain" description="B12-binding" evidence="8">
    <location>
        <begin position="12"/>
        <end position="143"/>
    </location>
</feature>
<evidence type="ECO:0000259" key="9">
    <source>
        <dbReference type="PROSITE" id="PS51918"/>
    </source>
</evidence>
<dbReference type="InterPro" id="IPR034466">
    <property type="entry name" value="Methyltransferase_Class_B"/>
</dbReference>
<keyword evidence="7" id="KW-0411">Iron-sulfur</keyword>
<comment type="cofactor">
    <cofactor evidence="1">
        <name>[4Fe-4S] cluster</name>
        <dbReference type="ChEBI" id="CHEBI:49883"/>
    </cofactor>
</comment>
<accession>A0ABW9RLE8</accession>
<evidence type="ECO:0000259" key="8">
    <source>
        <dbReference type="PROSITE" id="PS51332"/>
    </source>
</evidence>
<dbReference type="SFLD" id="SFLDG01082">
    <property type="entry name" value="B12-binding_domain_containing"/>
    <property type="match status" value="1"/>
</dbReference>
<evidence type="ECO:0000256" key="7">
    <source>
        <dbReference type="ARBA" id="ARBA00023014"/>
    </source>
</evidence>
<dbReference type="SFLD" id="SFLDS00029">
    <property type="entry name" value="Radical_SAM"/>
    <property type="match status" value="1"/>
</dbReference>
<keyword evidence="5" id="KW-0479">Metal-binding</keyword>
<dbReference type="PANTHER" id="PTHR43409:SF7">
    <property type="entry name" value="BLL1977 PROTEIN"/>
    <property type="match status" value="1"/>
</dbReference>
<evidence type="ECO:0000256" key="4">
    <source>
        <dbReference type="ARBA" id="ARBA00022691"/>
    </source>
</evidence>
<dbReference type="PROSITE" id="PS51918">
    <property type="entry name" value="RADICAL_SAM"/>
    <property type="match status" value="1"/>
</dbReference>
<keyword evidence="2" id="KW-0489">Methyltransferase</keyword>
<reference evidence="10 11" key="1">
    <citation type="submission" date="2019-02" db="EMBL/GenBank/DDBJ databases">
        <authorList>
            <person name="Goldberg S.R."/>
            <person name="Haltli B.A."/>
            <person name="Correa H."/>
            <person name="Russell K.G."/>
        </authorList>
    </citation>
    <scope>NUCLEOTIDE SEQUENCE [LARGE SCALE GENOMIC DNA]</scope>
    <source>
        <strain evidence="10 11">JCM 16186</strain>
    </source>
</reference>
<evidence type="ECO:0000313" key="10">
    <source>
        <dbReference type="EMBL" id="MTI24760.1"/>
    </source>
</evidence>
<dbReference type="SFLD" id="SFLDG01123">
    <property type="entry name" value="methyltransferase_(Class_B)"/>
    <property type="match status" value="1"/>
</dbReference>
<dbReference type="Pfam" id="PF02310">
    <property type="entry name" value="B12-binding"/>
    <property type="match status" value="1"/>
</dbReference>
<gene>
    <name evidence="10" type="ORF">E1163_07395</name>
</gene>
<keyword evidence="11" id="KW-1185">Reference proteome</keyword>
<dbReference type="RefSeq" id="WP_155170801.1">
    <property type="nucleotide sequence ID" value="NZ_BAAAFL010000012.1"/>
</dbReference>
<dbReference type="PANTHER" id="PTHR43409">
    <property type="entry name" value="ANAEROBIC MAGNESIUM-PROTOPORPHYRIN IX MONOMETHYL ESTER CYCLASE-RELATED"/>
    <property type="match status" value="1"/>
</dbReference>
<protein>
    <submittedName>
        <fullName evidence="10">B12-binding domain-containing radical SAM protein</fullName>
    </submittedName>
</protein>
<evidence type="ECO:0000256" key="5">
    <source>
        <dbReference type="ARBA" id="ARBA00022723"/>
    </source>
</evidence>
<evidence type="ECO:0000256" key="1">
    <source>
        <dbReference type="ARBA" id="ARBA00001966"/>
    </source>
</evidence>
<dbReference type="PROSITE" id="PS51332">
    <property type="entry name" value="B12_BINDING"/>
    <property type="match status" value="1"/>
</dbReference>
<dbReference type="Gene3D" id="3.80.30.20">
    <property type="entry name" value="tm_1862 like domain"/>
    <property type="match status" value="1"/>
</dbReference>
<proteinExistence type="predicted"/>
<comment type="caution">
    <text evidence="10">The sequence shown here is derived from an EMBL/GenBank/DDBJ whole genome shotgun (WGS) entry which is preliminary data.</text>
</comment>
<dbReference type="SUPFAM" id="SSF102114">
    <property type="entry name" value="Radical SAM enzymes"/>
    <property type="match status" value="1"/>
</dbReference>
<keyword evidence="6" id="KW-0408">Iron</keyword>
<dbReference type="Pfam" id="PF04055">
    <property type="entry name" value="Radical_SAM"/>
    <property type="match status" value="1"/>
</dbReference>
<dbReference type="InterPro" id="IPR058240">
    <property type="entry name" value="rSAM_sf"/>
</dbReference>
<organism evidence="10 11">
    <name type="scientific">Fulvivirga kasyanovii</name>
    <dbReference type="NCBI Taxonomy" id="396812"/>
    <lineage>
        <taxon>Bacteria</taxon>
        <taxon>Pseudomonadati</taxon>
        <taxon>Bacteroidota</taxon>
        <taxon>Cytophagia</taxon>
        <taxon>Cytophagales</taxon>
        <taxon>Fulvivirgaceae</taxon>
        <taxon>Fulvivirga</taxon>
    </lineage>
</organism>
<dbReference type="CDD" id="cd02068">
    <property type="entry name" value="radical_SAM_B12_BD"/>
    <property type="match status" value="1"/>
</dbReference>
<dbReference type="InterPro" id="IPR051198">
    <property type="entry name" value="BchE-like"/>
</dbReference>
<dbReference type="InterPro" id="IPR006158">
    <property type="entry name" value="Cobalamin-bd"/>
</dbReference>
<evidence type="ECO:0000256" key="2">
    <source>
        <dbReference type="ARBA" id="ARBA00022603"/>
    </source>
</evidence>
<dbReference type="Gene3D" id="3.40.50.280">
    <property type="entry name" value="Cobalamin-binding domain"/>
    <property type="match status" value="1"/>
</dbReference>
<dbReference type="EMBL" id="SMLW01000450">
    <property type="protein sequence ID" value="MTI24760.1"/>
    <property type="molecule type" value="Genomic_DNA"/>
</dbReference>
<feature type="domain" description="Radical SAM core" evidence="9">
    <location>
        <begin position="193"/>
        <end position="409"/>
    </location>
</feature>
<dbReference type="CDD" id="cd01335">
    <property type="entry name" value="Radical_SAM"/>
    <property type="match status" value="1"/>
</dbReference>
<evidence type="ECO:0000256" key="6">
    <source>
        <dbReference type="ARBA" id="ARBA00023004"/>
    </source>
</evidence>
<dbReference type="InterPro" id="IPR007197">
    <property type="entry name" value="rSAM"/>
</dbReference>
<keyword evidence="4" id="KW-0949">S-adenosyl-L-methionine</keyword>
<dbReference type="SMART" id="SM00729">
    <property type="entry name" value="Elp3"/>
    <property type="match status" value="1"/>
</dbReference>
<evidence type="ECO:0000313" key="11">
    <source>
        <dbReference type="Proteomes" id="UP000798808"/>
    </source>
</evidence>
<sequence>MKVLLTHGYFLKEDEKEQAILKPYPPLGILYISAFLEQNGITTEVFDSTFSEKHLLKVHLIKEKPKYLAIYVNLMTKVNVLEIIRFVKNSEELSHTTVILGGPEVTYNTDGFLNNGADFLVIGEGEETMLELVTSLENKPEQIPMIDGIAYKDQDGNNHTTSKRTKIKGIDQLPMPNRQAIDLHKYLDLWKNAHGSNAISVSTMRGCPYTCKWCSRAVYGLSYRRRSPVKVVDELEWIQKTYNPDTLWFVDDVFTVSHKWLEEFNNTLKERNLKIAYECITRADRMNEDVIRMMKESGCFRVWIGAESGSQKIIDLMDRRVDVQKVREMIILARKNGIEAGTFIMIGYPGETESDIEETIHHLKSSNPDHFTITVAYPIKGTELYQEVEALQTTELEWSTSSDRDIDFERTYSRGYYDHALRRVISEVHYFKNKESGNIKAAAKFKIKSLISKVGMKWEKIRYTNHA</sequence>